<evidence type="ECO:0000313" key="2">
    <source>
        <dbReference type="Proteomes" id="UP000777438"/>
    </source>
</evidence>
<sequence length="452" mass="51857">MPTEPEEINLDESKLAIPEQCGVCGFEFLPGTEECVALMQIPLKEDGIVPAYTRPIKLTTLMERNPGWIARQRPPSKQDDSRNMFMIAHNECFNLFRTKSKLQDWEERLSTLSNWTLPWTAPSSLELHLDPVTDVQRGIALVAEIYNMPLIKSIPPEIADLIHRYSQSHAIWRFASVLDRLERLTMANVDQLDLVPLCDVAVWERGSRPTLSNTLRGEVIRLTMDWQGLAKIERLPVRPKPDSFSSKALAYVVENHKDCNEMTVNFKFGLAHLNVPPSKRDLKIWNRPCPPDLTLIDTDQNLFGTHSGNGYLPRSNDPPPNWSGREFSWAPLDNVVQVQVFERNDNRGYRPLKTCRGMLLHYSDGGQRDLGKCRHEKDTIVTYVDPSYMCLALEMVDGRGLSDRWSQRFKARFSGPEHEHDETSSTEWKCFGMHGFAEFWFTDDEVEINVVT</sequence>
<dbReference type="OrthoDB" id="4763081at2759"/>
<name>A0A9P8WH84_9HYPO</name>
<comment type="caution">
    <text evidence="1">The sequence shown here is derived from an EMBL/GenBank/DDBJ whole genome shotgun (WGS) entry which is preliminary data.</text>
</comment>
<protein>
    <submittedName>
        <fullName evidence="1">Uncharacterized protein</fullName>
    </submittedName>
</protein>
<dbReference type="EMBL" id="JAGPYM010000003">
    <property type="protein sequence ID" value="KAH6897446.1"/>
    <property type="molecule type" value="Genomic_DNA"/>
</dbReference>
<keyword evidence="2" id="KW-1185">Reference proteome</keyword>
<proteinExistence type="predicted"/>
<dbReference type="Proteomes" id="UP000777438">
    <property type="component" value="Unassembled WGS sequence"/>
</dbReference>
<accession>A0A9P8WH84</accession>
<organism evidence="1 2">
    <name type="scientific">Thelonectria olida</name>
    <dbReference type="NCBI Taxonomy" id="1576542"/>
    <lineage>
        <taxon>Eukaryota</taxon>
        <taxon>Fungi</taxon>
        <taxon>Dikarya</taxon>
        <taxon>Ascomycota</taxon>
        <taxon>Pezizomycotina</taxon>
        <taxon>Sordariomycetes</taxon>
        <taxon>Hypocreomycetidae</taxon>
        <taxon>Hypocreales</taxon>
        <taxon>Nectriaceae</taxon>
        <taxon>Thelonectria</taxon>
    </lineage>
</organism>
<evidence type="ECO:0000313" key="1">
    <source>
        <dbReference type="EMBL" id="KAH6897446.1"/>
    </source>
</evidence>
<reference evidence="1 2" key="1">
    <citation type="journal article" date="2021" name="Nat. Commun.">
        <title>Genetic determinants of endophytism in the Arabidopsis root mycobiome.</title>
        <authorList>
            <person name="Mesny F."/>
            <person name="Miyauchi S."/>
            <person name="Thiergart T."/>
            <person name="Pickel B."/>
            <person name="Atanasova L."/>
            <person name="Karlsson M."/>
            <person name="Huettel B."/>
            <person name="Barry K.W."/>
            <person name="Haridas S."/>
            <person name="Chen C."/>
            <person name="Bauer D."/>
            <person name="Andreopoulos W."/>
            <person name="Pangilinan J."/>
            <person name="LaButti K."/>
            <person name="Riley R."/>
            <person name="Lipzen A."/>
            <person name="Clum A."/>
            <person name="Drula E."/>
            <person name="Henrissat B."/>
            <person name="Kohler A."/>
            <person name="Grigoriev I.V."/>
            <person name="Martin F.M."/>
            <person name="Hacquard S."/>
        </authorList>
    </citation>
    <scope>NUCLEOTIDE SEQUENCE [LARGE SCALE GENOMIC DNA]</scope>
    <source>
        <strain evidence="1 2">MPI-CAGE-CH-0241</strain>
    </source>
</reference>
<dbReference type="AlphaFoldDB" id="A0A9P8WH84"/>
<gene>
    <name evidence="1" type="ORF">B0T10DRAFT_476863</name>
</gene>